<dbReference type="GO" id="GO:0007623">
    <property type="term" value="P:circadian rhythm"/>
    <property type="evidence" value="ECO:0007669"/>
    <property type="project" value="UniProtKB-ARBA"/>
</dbReference>
<name>A0A0A9YNG7_LYGHE</name>
<accession>A0A0A9YNG7</accession>
<gene>
    <name evidence="5" type="primary">to_21</name>
    <name evidence="7" type="synonym">to_32</name>
    <name evidence="5" type="ORF">CM83_13737</name>
    <name evidence="7" type="ORF">g.18377</name>
</gene>
<evidence type="ECO:0000313" key="6">
    <source>
        <dbReference type="EMBL" id="JAG62442.1"/>
    </source>
</evidence>
<sequence length="246" mass="27497">MMKSVLFVSALVFGTAFAASLPPFIKKCKVGADLDKCVIASANAAIARFAKGDEKYRIPPTDPIHVRELSVKENAGSVAVNLKFNDVAITGLANSKLVNSRIDLDKKVIDWTFEVPKVVMDSQYKVDGRILILPITGNGKGHIELENVKLKFTLTYKLITVKGREVLKIERIDAKHFTQKMKLNFENLFNGDKALGDNMNVILNDSWEELNKQLGPPLIQSIALFVQANLNRFLSQIPYSEIFEFQ</sequence>
<dbReference type="InterPro" id="IPR010562">
    <property type="entry name" value="Haemolymph_juvenile_hormone-bd"/>
</dbReference>
<dbReference type="Pfam" id="PF06585">
    <property type="entry name" value="JHBP"/>
    <property type="match status" value="1"/>
</dbReference>
<reference evidence="6" key="3">
    <citation type="submission" date="2014-09" db="EMBL/GenBank/DDBJ databases">
        <authorList>
            <person name="Magalhaes I.L.F."/>
            <person name="Oliveira U."/>
            <person name="Santos F.R."/>
            <person name="Vidigal T.H.D.A."/>
            <person name="Brescovit A.D."/>
            <person name="Santos A.J."/>
        </authorList>
    </citation>
    <scope>NUCLEOTIDE SEQUENCE</scope>
</reference>
<evidence type="ECO:0000256" key="2">
    <source>
        <dbReference type="ARBA" id="ARBA00023108"/>
    </source>
</evidence>
<reference evidence="5" key="1">
    <citation type="journal article" date="2014" name="PLoS ONE">
        <title>Transcriptome-Based Identification of ABC Transporters in the Western Tarnished Plant Bug Lygus hesperus.</title>
        <authorList>
            <person name="Hull J.J."/>
            <person name="Chaney K."/>
            <person name="Geib S.M."/>
            <person name="Fabrick J.A."/>
            <person name="Brent C.S."/>
            <person name="Walsh D."/>
            <person name="Lavine L.C."/>
        </authorList>
    </citation>
    <scope>NUCLEOTIDE SEQUENCE</scope>
</reference>
<feature type="signal peptide" evidence="4">
    <location>
        <begin position="1"/>
        <end position="18"/>
    </location>
</feature>
<dbReference type="Gene3D" id="3.15.10.30">
    <property type="entry name" value="Haemolymph juvenile hormone binding protein"/>
    <property type="match status" value="1"/>
</dbReference>
<dbReference type="PANTHER" id="PTHR11008">
    <property type="entry name" value="PROTEIN TAKEOUT-LIKE PROTEIN"/>
    <property type="match status" value="1"/>
</dbReference>
<proteinExistence type="inferred from homology"/>
<dbReference type="FunFam" id="3.15.10.30:FF:000001">
    <property type="entry name" value="Takeout-like protein 1"/>
    <property type="match status" value="1"/>
</dbReference>
<reference evidence="5" key="2">
    <citation type="submission" date="2014-07" db="EMBL/GenBank/DDBJ databases">
        <authorList>
            <person name="Hull J."/>
        </authorList>
    </citation>
    <scope>NUCLEOTIDE SEQUENCE</scope>
</reference>
<dbReference type="SMART" id="SM00700">
    <property type="entry name" value="JHBP"/>
    <property type="match status" value="1"/>
</dbReference>
<comment type="similarity">
    <text evidence="3">Belongs to the TO family.</text>
</comment>
<keyword evidence="2" id="KW-0090">Biological rhythms</keyword>
<dbReference type="EMBL" id="GBHO01010986">
    <property type="protein sequence ID" value="JAG32618.1"/>
    <property type="molecule type" value="Transcribed_RNA"/>
</dbReference>
<keyword evidence="1 4" id="KW-0732">Signal</keyword>
<evidence type="ECO:0000256" key="1">
    <source>
        <dbReference type="ARBA" id="ARBA00022729"/>
    </source>
</evidence>
<reference evidence="7" key="4">
    <citation type="journal article" date="2016" name="Gigascience">
        <title>De novo construction of an expanded transcriptome assembly for the western tarnished plant bug, Lygus hesperus.</title>
        <authorList>
            <person name="Tassone E.E."/>
            <person name="Geib S.M."/>
            <person name="Hall B."/>
            <person name="Fabrick J.A."/>
            <person name="Brent C.S."/>
            <person name="Hull J.J."/>
        </authorList>
    </citation>
    <scope>NUCLEOTIDE SEQUENCE</scope>
</reference>
<organism evidence="5">
    <name type="scientific">Lygus hesperus</name>
    <name type="common">Western plant bug</name>
    <dbReference type="NCBI Taxonomy" id="30085"/>
    <lineage>
        <taxon>Eukaryota</taxon>
        <taxon>Metazoa</taxon>
        <taxon>Ecdysozoa</taxon>
        <taxon>Arthropoda</taxon>
        <taxon>Hexapoda</taxon>
        <taxon>Insecta</taxon>
        <taxon>Pterygota</taxon>
        <taxon>Neoptera</taxon>
        <taxon>Paraneoptera</taxon>
        <taxon>Hemiptera</taxon>
        <taxon>Heteroptera</taxon>
        <taxon>Panheteroptera</taxon>
        <taxon>Cimicomorpha</taxon>
        <taxon>Miridae</taxon>
        <taxon>Mirini</taxon>
        <taxon>Lygus</taxon>
    </lineage>
</organism>
<evidence type="ECO:0000256" key="3">
    <source>
        <dbReference type="ARBA" id="ARBA00060902"/>
    </source>
</evidence>
<protein>
    <submittedName>
        <fullName evidence="5">Protein takeout</fullName>
    </submittedName>
</protein>
<evidence type="ECO:0000313" key="7">
    <source>
        <dbReference type="EMBL" id="JAQ09898.1"/>
    </source>
</evidence>
<dbReference type="EMBL" id="GBRD01003379">
    <property type="protein sequence ID" value="JAG62442.1"/>
    <property type="molecule type" value="Transcribed_RNA"/>
</dbReference>
<evidence type="ECO:0000256" key="4">
    <source>
        <dbReference type="SAM" id="SignalP"/>
    </source>
</evidence>
<dbReference type="GO" id="GO:0005615">
    <property type="term" value="C:extracellular space"/>
    <property type="evidence" value="ECO:0007669"/>
    <property type="project" value="TreeGrafter"/>
</dbReference>
<dbReference type="InterPro" id="IPR038606">
    <property type="entry name" value="To_sf"/>
</dbReference>
<dbReference type="PANTHER" id="PTHR11008:SF32">
    <property type="entry name" value="CIRCADIAN CLOCK-CONTROLLED PROTEIN DAYWAKE-RELATED"/>
    <property type="match status" value="1"/>
</dbReference>
<feature type="chain" id="PRO_5015034011" evidence="4">
    <location>
        <begin position="19"/>
        <end position="246"/>
    </location>
</feature>
<evidence type="ECO:0000313" key="5">
    <source>
        <dbReference type="EMBL" id="JAG32618.1"/>
    </source>
</evidence>
<dbReference type="EMBL" id="GDHC01008731">
    <property type="protein sequence ID" value="JAQ09898.1"/>
    <property type="molecule type" value="Transcribed_RNA"/>
</dbReference>
<dbReference type="AlphaFoldDB" id="A0A0A9YNG7"/>